<sequence>MFQKLERGIFNKYRRSDYHGPESFIRVDFFFNDAFRISIKRPIRSRSVKSSAQIGSDHLWLMYASEWIERDSSNEVDRITVSFRGEPASDMDLEIRKCAVGLVYDFYDLDDFNGAEPGGSRSSTEEPQPKRFKKI</sequence>
<dbReference type="EMBL" id="JAAGAX010000015">
    <property type="protein sequence ID" value="KAF2291026.1"/>
    <property type="molecule type" value="Genomic_DNA"/>
</dbReference>
<evidence type="ECO:0000313" key="2">
    <source>
        <dbReference type="EMBL" id="KAF2291025.1"/>
    </source>
</evidence>
<dbReference type="AlphaFoldDB" id="A0A6A6KSV4"/>
<proteinExistence type="predicted"/>
<evidence type="ECO:0000256" key="1">
    <source>
        <dbReference type="SAM" id="MobiDB-lite"/>
    </source>
</evidence>
<comment type="caution">
    <text evidence="5">The sequence shown here is derived from an EMBL/GenBank/DDBJ whole genome shotgun (WGS) entry which is preliminary data.</text>
</comment>
<feature type="region of interest" description="Disordered" evidence="1">
    <location>
        <begin position="115"/>
        <end position="135"/>
    </location>
</feature>
<keyword evidence="6" id="KW-1185">Reference proteome</keyword>
<dbReference type="EMBL" id="JAAGAX010000015">
    <property type="protein sequence ID" value="KAF2291025.1"/>
    <property type="molecule type" value="Genomic_DNA"/>
</dbReference>
<dbReference type="EMBL" id="JAAGAX010000015">
    <property type="protein sequence ID" value="KAF2291028.1"/>
    <property type="molecule type" value="Genomic_DNA"/>
</dbReference>
<reference evidence="5 6" key="1">
    <citation type="journal article" date="2020" name="Mol. Plant">
        <title>The Chromosome-Based Rubber Tree Genome Provides New Insights into Spurge Genome Evolution and Rubber Biosynthesis.</title>
        <authorList>
            <person name="Liu J."/>
            <person name="Shi C."/>
            <person name="Shi C.C."/>
            <person name="Li W."/>
            <person name="Zhang Q.J."/>
            <person name="Zhang Y."/>
            <person name="Li K."/>
            <person name="Lu H.F."/>
            <person name="Shi C."/>
            <person name="Zhu S.T."/>
            <person name="Xiao Z.Y."/>
            <person name="Nan H."/>
            <person name="Yue Y."/>
            <person name="Zhu X.G."/>
            <person name="Wu Y."/>
            <person name="Hong X.N."/>
            <person name="Fan G.Y."/>
            <person name="Tong Y."/>
            <person name="Zhang D."/>
            <person name="Mao C.L."/>
            <person name="Liu Y.L."/>
            <person name="Hao S.J."/>
            <person name="Liu W.Q."/>
            <person name="Lv M.Q."/>
            <person name="Zhang H.B."/>
            <person name="Liu Y."/>
            <person name="Hu-Tang G.R."/>
            <person name="Wang J.P."/>
            <person name="Wang J.H."/>
            <person name="Sun Y.H."/>
            <person name="Ni S.B."/>
            <person name="Chen W.B."/>
            <person name="Zhang X.C."/>
            <person name="Jiao Y.N."/>
            <person name="Eichler E.E."/>
            <person name="Li G.H."/>
            <person name="Liu X."/>
            <person name="Gao L.Z."/>
        </authorList>
    </citation>
    <scope>NUCLEOTIDE SEQUENCE [LARGE SCALE GENOMIC DNA]</scope>
    <source>
        <strain evidence="6">cv. GT1</strain>
        <tissue evidence="5">Leaf</tissue>
    </source>
</reference>
<dbReference type="EMBL" id="JAAGAX010000015">
    <property type="protein sequence ID" value="KAF2291027.1"/>
    <property type="molecule type" value="Genomic_DNA"/>
</dbReference>
<evidence type="ECO:0000313" key="5">
    <source>
        <dbReference type="EMBL" id="KAF2291028.1"/>
    </source>
</evidence>
<dbReference type="Proteomes" id="UP000467840">
    <property type="component" value="Chromosome 2"/>
</dbReference>
<accession>A0A6A6KSV4</accession>
<evidence type="ECO:0000313" key="3">
    <source>
        <dbReference type="EMBL" id="KAF2291026.1"/>
    </source>
</evidence>
<name>A0A6A6KSV4_HEVBR</name>
<evidence type="ECO:0000313" key="6">
    <source>
        <dbReference type="Proteomes" id="UP000467840"/>
    </source>
</evidence>
<evidence type="ECO:0000313" key="4">
    <source>
        <dbReference type="EMBL" id="KAF2291027.1"/>
    </source>
</evidence>
<organism evidence="5 6">
    <name type="scientific">Hevea brasiliensis</name>
    <name type="common">Para rubber tree</name>
    <name type="synonym">Siphonia brasiliensis</name>
    <dbReference type="NCBI Taxonomy" id="3981"/>
    <lineage>
        <taxon>Eukaryota</taxon>
        <taxon>Viridiplantae</taxon>
        <taxon>Streptophyta</taxon>
        <taxon>Embryophyta</taxon>
        <taxon>Tracheophyta</taxon>
        <taxon>Spermatophyta</taxon>
        <taxon>Magnoliopsida</taxon>
        <taxon>eudicotyledons</taxon>
        <taxon>Gunneridae</taxon>
        <taxon>Pentapetalae</taxon>
        <taxon>rosids</taxon>
        <taxon>fabids</taxon>
        <taxon>Malpighiales</taxon>
        <taxon>Euphorbiaceae</taxon>
        <taxon>Crotonoideae</taxon>
        <taxon>Micrandreae</taxon>
        <taxon>Hevea</taxon>
    </lineage>
</organism>
<protein>
    <submittedName>
        <fullName evidence="5">Uncharacterized protein</fullName>
    </submittedName>
</protein>
<gene>
    <name evidence="2" type="ORF">GH714_018987</name>
    <name evidence="3" type="ORF">GH714_019002</name>
    <name evidence="4" type="ORF">GH714_019061</name>
    <name evidence="5" type="ORF">GH714_019100</name>
</gene>